<dbReference type="Proteomes" id="UP000887013">
    <property type="component" value="Unassembled WGS sequence"/>
</dbReference>
<keyword evidence="1" id="KW-0812">Transmembrane</keyword>
<sequence length="1246" mass="142860">MRRGVYFKVGLLGEKNYDFLVLMVVTDLAAKQYTELGSILGKAANSPYLNYYIYFIAIGLKNVKVSSTMEIEVIEPQRAPLSFPVELDGAPVEVAEVVQAIKKVAERVLYHWDEFPIVLPPPLTVITTESDGNKKAKPLVVRDLFVAPSFEELNIVSLDAKGDPQPLTKKQLLSVKESGTFEVESMNFPGQVHKWRLSQLLQKGVHNIHDTLLQDIALSVHLIVVSARNRLISEFFSVSQSVRAFIHGLTILLDAFIGIPSLSAKNLDIRIQEERSKYLVAELTVRSNFEDDIDNLCQFVKHQIRKQTAEKYLFENEKSPPLPYLFQTPKGHEIDLRLFNKEIIRKVLPVIASILEKESRGWFLPFREKVIADLKTKKVSEEELERLANILILDEYLRRVFAAILSHPQIQELGPGIGSLLVEQAQAVTLMHRAVENMHRRLKETLSQLKRCLEDLYPVLSRVKPWVQEKLKLAEEDFILDHRWDAHEEALALCRQSHLEQTSYFLQRDLSFMREREPVLKQELSRVRNPNRSFHWRTQIWSPHHWNVRKVFQGEAEIVPTVISRTSSSLAQPRSDPNQPVYLVEKQRMHTTTTRIPFWRWVNYCYRTYSWMWNAMFIFGIIIPWCCPVSLRALFCIRPFIPDLEINQIDGTLYPRKSSLTHTLCSRLLLLWRHISKSRTEFESRPDTGFIGKGFSRHLNRLWNYFVKGALGTLLIVFFFPLLCLSVSFLSLCVAACAVVWVPSITLVFHLVMVFVYDFDSPGLPRNKVCMVVEALLWHISVLGILQPIFALAVSLIICPLASLIVFLAAMLRCCCRLIWDVAMFLFLIKRRGRVPSSDSWLVKRIAGPGLSNEHFFQITPEQALAAFEAKLETEELNAFREEVERIILLPQQIYREFVVQCFHPFSATLCKEGVYREVEKEAQDLLSALRDQVDHRKKELQTGLSVNVRSKVKLTASDLQPTLHVATVVLQRFFPIHVLKRLQLKEEDFWDKKGLSFRDWPGFAAQLLTEVFSIDILTPLEDSDTRYRLEAQGVNLSRYTEMLQSVALQPNVDFSSVIHIPKGKIHVHSPYLDLSTFNPMNNTVSTAKKKETKKQQLYPWRKKHKVNHPEKILIPLPLPHPVQIAVIIFNRENEDPIPIESELCQDILKAIADGSKSAAILMYEYEDSPADGQSVATTADEYRAVTSDLETVASEDRFSRSSLSRSQQLSTGDSIAVNLASTEDVTLEPEDQKVTYSHSSYSTTV</sequence>
<feature type="transmembrane region" description="Helical" evidence="1">
    <location>
        <begin position="611"/>
        <end position="631"/>
    </location>
</feature>
<name>A0A8X6UB31_NEPPI</name>
<dbReference type="PANTHER" id="PTHR37686:SF1">
    <property type="entry name" value="LD36006P"/>
    <property type="match status" value="1"/>
</dbReference>
<dbReference type="AlphaFoldDB" id="A0A8X6UB31"/>
<gene>
    <name evidence="2" type="primary">X975_26212</name>
    <name evidence="2" type="ORF">NPIL_37361</name>
</gene>
<feature type="transmembrane region" description="Helical" evidence="1">
    <location>
        <begin position="776"/>
        <end position="798"/>
    </location>
</feature>
<dbReference type="PANTHER" id="PTHR37686">
    <property type="entry name" value="LD36006P"/>
    <property type="match status" value="1"/>
</dbReference>
<proteinExistence type="predicted"/>
<dbReference type="Pfam" id="PF25228">
    <property type="entry name" value="Lips"/>
    <property type="match status" value="1"/>
</dbReference>
<keyword evidence="1" id="KW-1133">Transmembrane helix</keyword>
<comment type="caution">
    <text evidence="2">The sequence shown here is derived from an EMBL/GenBank/DDBJ whole genome shotgun (WGS) entry which is preliminary data.</text>
</comment>
<dbReference type="InterPro" id="IPR057435">
    <property type="entry name" value="Lips"/>
</dbReference>
<feature type="transmembrane region" description="Helical" evidence="1">
    <location>
        <begin position="702"/>
        <end position="723"/>
    </location>
</feature>
<accession>A0A8X6UB31</accession>
<evidence type="ECO:0000256" key="1">
    <source>
        <dbReference type="SAM" id="Phobius"/>
    </source>
</evidence>
<keyword evidence="1" id="KW-0472">Membrane</keyword>
<evidence type="ECO:0000313" key="3">
    <source>
        <dbReference type="Proteomes" id="UP000887013"/>
    </source>
</evidence>
<protein>
    <submittedName>
        <fullName evidence="2">Uncharacterized protein</fullName>
    </submittedName>
</protein>
<organism evidence="2 3">
    <name type="scientific">Nephila pilipes</name>
    <name type="common">Giant wood spider</name>
    <name type="synonym">Nephila maculata</name>
    <dbReference type="NCBI Taxonomy" id="299642"/>
    <lineage>
        <taxon>Eukaryota</taxon>
        <taxon>Metazoa</taxon>
        <taxon>Ecdysozoa</taxon>
        <taxon>Arthropoda</taxon>
        <taxon>Chelicerata</taxon>
        <taxon>Arachnida</taxon>
        <taxon>Araneae</taxon>
        <taxon>Araneomorphae</taxon>
        <taxon>Entelegynae</taxon>
        <taxon>Araneoidea</taxon>
        <taxon>Nephilidae</taxon>
        <taxon>Nephila</taxon>
    </lineage>
</organism>
<dbReference type="EMBL" id="BMAW01074544">
    <property type="protein sequence ID" value="GFT92699.1"/>
    <property type="molecule type" value="Genomic_DNA"/>
</dbReference>
<feature type="transmembrane region" description="Helical" evidence="1">
    <location>
        <begin position="729"/>
        <end position="756"/>
    </location>
</feature>
<evidence type="ECO:0000313" key="2">
    <source>
        <dbReference type="EMBL" id="GFT92699.1"/>
    </source>
</evidence>
<reference evidence="2" key="1">
    <citation type="submission" date="2020-08" db="EMBL/GenBank/DDBJ databases">
        <title>Multicomponent nature underlies the extraordinary mechanical properties of spider dragline silk.</title>
        <authorList>
            <person name="Kono N."/>
            <person name="Nakamura H."/>
            <person name="Mori M."/>
            <person name="Yoshida Y."/>
            <person name="Ohtoshi R."/>
            <person name="Malay A.D."/>
            <person name="Moran D.A.P."/>
            <person name="Tomita M."/>
            <person name="Numata K."/>
            <person name="Arakawa K."/>
        </authorList>
    </citation>
    <scope>NUCLEOTIDE SEQUENCE</scope>
</reference>
<dbReference type="OrthoDB" id="6415688at2759"/>
<keyword evidence="3" id="KW-1185">Reference proteome</keyword>